<dbReference type="InterPro" id="IPR038670">
    <property type="entry name" value="HslJ-like_sf"/>
</dbReference>
<dbReference type="EMBL" id="JBHZPZ010000007">
    <property type="protein sequence ID" value="MFE3867994.1"/>
    <property type="molecule type" value="Genomic_DNA"/>
</dbReference>
<dbReference type="PANTHER" id="PTHR35535:SF1">
    <property type="entry name" value="HEAT SHOCK PROTEIN HSLJ"/>
    <property type="match status" value="1"/>
</dbReference>
<dbReference type="Gene3D" id="2.40.128.270">
    <property type="match status" value="1"/>
</dbReference>
<dbReference type="InterPro" id="IPR053147">
    <property type="entry name" value="Hsp_HslJ-like"/>
</dbReference>
<dbReference type="PROSITE" id="PS51257">
    <property type="entry name" value="PROKAR_LIPOPROTEIN"/>
    <property type="match status" value="1"/>
</dbReference>
<feature type="chain" id="PRO_5047070415" evidence="1">
    <location>
        <begin position="23"/>
        <end position="142"/>
    </location>
</feature>
<dbReference type="InterPro" id="IPR005184">
    <property type="entry name" value="DUF306_Meta_HslJ"/>
</dbReference>
<protein>
    <submittedName>
        <fullName evidence="3">META domain-containing protein</fullName>
    </submittedName>
</protein>
<evidence type="ECO:0000313" key="4">
    <source>
        <dbReference type="Proteomes" id="UP001600109"/>
    </source>
</evidence>
<keyword evidence="1" id="KW-0732">Signal</keyword>
<feature type="signal peptide" evidence="1">
    <location>
        <begin position="1"/>
        <end position="22"/>
    </location>
</feature>
<proteinExistence type="predicted"/>
<organism evidence="3 4">
    <name type="scientific">Flavobacterium xylosi</name>
    <dbReference type="NCBI Taxonomy" id="3230415"/>
    <lineage>
        <taxon>Bacteria</taxon>
        <taxon>Pseudomonadati</taxon>
        <taxon>Bacteroidota</taxon>
        <taxon>Flavobacteriia</taxon>
        <taxon>Flavobacteriales</taxon>
        <taxon>Flavobacteriaceae</taxon>
        <taxon>Flavobacterium</taxon>
    </lineage>
</organism>
<accession>A0ABW6HVK4</accession>
<dbReference type="RefSeq" id="WP_379854650.1">
    <property type="nucleotide sequence ID" value="NZ_JBHZPZ010000007.1"/>
</dbReference>
<sequence>MKKIILSLTILCLVFISCNSVVKSKTKTTLLEGTWELNYIRGPRMAFKELYPNKKPSVTFDLKKNNVTGSNSCNRYSGKLNVDGNKISFKEPMAVTKMFCPGEGENVYMSTLQKIDYYSISEDGKTLNFIMGGIYVMSFEKK</sequence>
<evidence type="ECO:0000256" key="1">
    <source>
        <dbReference type="SAM" id="SignalP"/>
    </source>
</evidence>
<reference evidence="3 4" key="1">
    <citation type="submission" date="2024-06" db="EMBL/GenBank/DDBJ databases">
        <title>Flavobacterium spp. isolated from glacier.</title>
        <authorList>
            <person name="Han D."/>
        </authorList>
    </citation>
    <scope>NUCLEOTIDE SEQUENCE [LARGE SCALE GENOMIC DNA]</scope>
    <source>
        <strain evidence="3 4">LS2P90</strain>
    </source>
</reference>
<dbReference type="Proteomes" id="UP001600109">
    <property type="component" value="Unassembled WGS sequence"/>
</dbReference>
<dbReference type="Pfam" id="PF03724">
    <property type="entry name" value="META"/>
    <property type="match status" value="1"/>
</dbReference>
<dbReference type="PANTHER" id="PTHR35535">
    <property type="entry name" value="HEAT SHOCK PROTEIN HSLJ"/>
    <property type="match status" value="1"/>
</dbReference>
<evidence type="ECO:0000313" key="3">
    <source>
        <dbReference type="EMBL" id="MFE3867994.1"/>
    </source>
</evidence>
<keyword evidence="4" id="KW-1185">Reference proteome</keyword>
<name>A0ABW6HVK4_9FLAO</name>
<gene>
    <name evidence="3" type="ORF">ACFX5E_07890</name>
</gene>
<feature type="domain" description="DUF306" evidence="2">
    <location>
        <begin position="29"/>
        <end position="127"/>
    </location>
</feature>
<comment type="caution">
    <text evidence="3">The sequence shown here is derived from an EMBL/GenBank/DDBJ whole genome shotgun (WGS) entry which is preliminary data.</text>
</comment>
<evidence type="ECO:0000259" key="2">
    <source>
        <dbReference type="Pfam" id="PF03724"/>
    </source>
</evidence>